<reference evidence="2 3" key="1">
    <citation type="submission" date="2018-06" db="EMBL/GenBank/DDBJ databases">
        <authorList>
            <consortium name="Pathogen Informatics"/>
            <person name="Doyle S."/>
        </authorList>
    </citation>
    <scope>NUCLEOTIDE SEQUENCE [LARGE SCALE GENOMIC DNA]</scope>
    <source>
        <strain evidence="2 3">NCTC7295</strain>
    </source>
</reference>
<dbReference type="InterPro" id="IPR002645">
    <property type="entry name" value="STAS_dom"/>
</dbReference>
<name>A0A379RWR3_SALER</name>
<proteinExistence type="predicted"/>
<dbReference type="EMBL" id="UGWZ01000001">
    <property type="protein sequence ID" value="SUG13047.1"/>
    <property type="molecule type" value="Genomic_DNA"/>
</dbReference>
<evidence type="ECO:0000313" key="2">
    <source>
        <dbReference type="EMBL" id="SUG13047.1"/>
    </source>
</evidence>
<protein>
    <submittedName>
        <fullName evidence="2">Sulfate transporter</fullName>
    </submittedName>
</protein>
<dbReference type="PANTHER" id="PTHR35849:SF1">
    <property type="entry name" value="INTERMEMBRANE PHOSPHOLIPID TRANSPORT SYSTEM BINDING PROTEIN MLAB"/>
    <property type="match status" value="1"/>
</dbReference>
<dbReference type="SUPFAM" id="SSF52091">
    <property type="entry name" value="SpoIIaa-like"/>
    <property type="match status" value="1"/>
</dbReference>
<accession>A0A379RWR3</accession>
<gene>
    <name evidence="2" type="primary">mlaB</name>
    <name evidence="2" type="ORF">NCTC7295_00600</name>
</gene>
<dbReference type="PROSITE" id="PS50801">
    <property type="entry name" value="STAS"/>
    <property type="match status" value="1"/>
</dbReference>
<dbReference type="PANTHER" id="PTHR35849">
    <property type="entry name" value="BLR2341 PROTEIN"/>
    <property type="match status" value="1"/>
</dbReference>
<dbReference type="InterPro" id="IPR058548">
    <property type="entry name" value="MlaB-like_STAS"/>
</dbReference>
<dbReference type="InterPro" id="IPR049743">
    <property type="entry name" value="MlaB"/>
</dbReference>
<dbReference type="Pfam" id="PF13466">
    <property type="entry name" value="STAS_2"/>
    <property type="match status" value="1"/>
</dbReference>
<organism evidence="2 3">
    <name type="scientific">Salmonella enterica subsp. arizonae</name>
    <dbReference type="NCBI Taxonomy" id="59203"/>
    <lineage>
        <taxon>Bacteria</taxon>
        <taxon>Pseudomonadati</taxon>
        <taxon>Pseudomonadota</taxon>
        <taxon>Gammaproteobacteria</taxon>
        <taxon>Enterobacterales</taxon>
        <taxon>Enterobacteriaceae</taxon>
        <taxon>Salmonella</taxon>
    </lineage>
</organism>
<evidence type="ECO:0000259" key="1">
    <source>
        <dbReference type="PROSITE" id="PS50801"/>
    </source>
</evidence>
<dbReference type="InterPro" id="IPR052746">
    <property type="entry name" value="MlaB_ABC_Transporter"/>
</dbReference>
<sequence>MTPQLTWTREAGTLMLAGELDQDVLTPLWDARVEAMTGVTRIDMSQISRVDTGGLALLAHLVNQAKKQGNAVSLSGVNDKVYALAQLYNLPEDVLPPYVMNAGWRCICLIRPTLHMISVGRIRRVSGAIRHFYSADLLA</sequence>
<evidence type="ECO:0000313" key="3">
    <source>
        <dbReference type="Proteomes" id="UP000254124"/>
    </source>
</evidence>
<dbReference type="NCBIfam" id="NF033618">
    <property type="entry name" value="mlaB_1"/>
    <property type="match status" value="1"/>
</dbReference>
<feature type="domain" description="STAS" evidence="1">
    <location>
        <begin position="1"/>
        <end position="90"/>
    </location>
</feature>
<dbReference type="InterPro" id="IPR036513">
    <property type="entry name" value="STAS_dom_sf"/>
</dbReference>
<dbReference type="Gene3D" id="3.30.750.24">
    <property type="entry name" value="STAS domain"/>
    <property type="match status" value="1"/>
</dbReference>
<dbReference type="CDD" id="cd07043">
    <property type="entry name" value="STAS_anti-anti-sigma_factors"/>
    <property type="match status" value="1"/>
</dbReference>
<dbReference type="Proteomes" id="UP000254124">
    <property type="component" value="Unassembled WGS sequence"/>
</dbReference>
<dbReference type="AlphaFoldDB" id="A0A379RWR3"/>